<evidence type="ECO:0000313" key="2">
    <source>
        <dbReference type="Proteomes" id="UP000283128"/>
    </source>
</evidence>
<sequence>MPDNLAWIADAWQSANLNATDLYITCARGLSPQQLAERMADHAPVEVGPALTIQEASRRVDLAQIYCVGRIGQSGDWSFIVECGGSEGWSLDPAVSRGAEVLIFDPRPDDPPSFFRYLADGEVQLHFELGFGYDPAGSRPDLLRPALEAAGVIPPEESIDDLLGEDEELSPVEEKRRVLKVVGEHFGLSLPRQLIESEQLPAVVTRTSPPSSW</sequence>
<name>A0A437NZ12_9ACTN</name>
<organism evidence="1 2">
    <name type="scientific">Streptomyces antnestii</name>
    <dbReference type="NCBI Taxonomy" id="2494256"/>
    <lineage>
        <taxon>Bacteria</taxon>
        <taxon>Bacillati</taxon>
        <taxon>Actinomycetota</taxon>
        <taxon>Actinomycetes</taxon>
        <taxon>Kitasatosporales</taxon>
        <taxon>Streptomycetaceae</taxon>
        <taxon>Streptomyces</taxon>
    </lineage>
</organism>
<reference evidence="1 2" key="1">
    <citation type="submission" date="2019-01" db="EMBL/GenBank/DDBJ databases">
        <title>Genome sequences of Streptomyces and Rhizobium isolates collected from root and soil.</title>
        <authorList>
            <person name="Chhettri S."/>
            <person name="Sevigny J.L."/>
            <person name="Sen A."/>
            <person name="Ennis N."/>
            <person name="Tisa L."/>
        </authorList>
    </citation>
    <scope>NUCLEOTIDE SEQUENCE [LARGE SCALE GENOMIC DNA]</scope>
    <source>
        <strain evidence="1 2">San01</strain>
    </source>
</reference>
<dbReference type="Pfam" id="PF20062">
    <property type="entry name" value="DUF6461"/>
    <property type="match status" value="1"/>
</dbReference>
<evidence type="ECO:0000313" key="1">
    <source>
        <dbReference type="EMBL" id="RVU15266.1"/>
    </source>
</evidence>
<accession>A0A437NZ12</accession>
<dbReference type="AlphaFoldDB" id="A0A437NZ12"/>
<dbReference type="RefSeq" id="WP_127833224.1">
    <property type="nucleotide sequence ID" value="NZ_RZYA01000034.1"/>
</dbReference>
<dbReference type="InterPro" id="IPR045592">
    <property type="entry name" value="DUF6461"/>
</dbReference>
<comment type="caution">
    <text evidence="1">The sequence shown here is derived from an EMBL/GenBank/DDBJ whole genome shotgun (WGS) entry which is preliminary data.</text>
</comment>
<proteinExistence type="predicted"/>
<gene>
    <name evidence="1" type="ORF">EOT10_39595</name>
</gene>
<dbReference type="OrthoDB" id="4118486at2"/>
<dbReference type="Proteomes" id="UP000283128">
    <property type="component" value="Unassembled WGS sequence"/>
</dbReference>
<protein>
    <submittedName>
        <fullName evidence="1">Uncharacterized protein</fullName>
    </submittedName>
</protein>
<dbReference type="EMBL" id="RZYA01000034">
    <property type="protein sequence ID" value="RVU15266.1"/>
    <property type="molecule type" value="Genomic_DNA"/>
</dbReference>
<keyword evidence="2" id="KW-1185">Reference proteome</keyword>